<dbReference type="Gene3D" id="3.30.1300.30">
    <property type="entry name" value="GSPII I/J protein-like"/>
    <property type="match status" value="1"/>
</dbReference>
<dbReference type="NCBIfam" id="TIGR01707">
    <property type="entry name" value="gspI"/>
    <property type="match status" value="1"/>
</dbReference>
<keyword evidence="6 9" id="KW-0812">Transmembrane</keyword>
<evidence type="ECO:0000256" key="8">
    <source>
        <dbReference type="ARBA" id="ARBA00023136"/>
    </source>
</evidence>
<dbReference type="GO" id="GO:0015628">
    <property type="term" value="P:protein secretion by the type II secretion system"/>
    <property type="evidence" value="ECO:0007669"/>
    <property type="project" value="UniProtKB-UniRule"/>
</dbReference>
<keyword evidence="8 9" id="KW-0472">Membrane</keyword>
<dbReference type="SUPFAM" id="SSF54523">
    <property type="entry name" value="Pili subunits"/>
    <property type="match status" value="1"/>
</dbReference>
<dbReference type="InterPro" id="IPR010052">
    <property type="entry name" value="T2SS_protein-GspI"/>
</dbReference>
<organism evidence="11 12">
    <name type="scientific">Solimicrobium silvestre</name>
    <dbReference type="NCBI Taxonomy" id="2099400"/>
    <lineage>
        <taxon>Bacteria</taxon>
        <taxon>Pseudomonadati</taxon>
        <taxon>Pseudomonadota</taxon>
        <taxon>Betaproteobacteria</taxon>
        <taxon>Burkholderiales</taxon>
        <taxon>Oxalobacteraceae</taxon>
        <taxon>Solimicrobium</taxon>
    </lineage>
</organism>
<dbReference type="InterPro" id="IPR045584">
    <property type="entry name" value="Pilin-like"/>
</dbReference>
<dbReference type="RefSeq" id="WP_105530684.1">
    <property type="nucleotide sequence ID" value="NZ_PUGF01000003.1"/>
</dbReference>
<dbReference type="PROSITE" id="PS00409">
    <property type="entry name" value="PROKAR_NTER_METHYL"/>
    <property type="match status" value="1"/>
</dbReference>
<dbReference type="AlphaFoldDB" id="A0A2S9H318"/>
<comment type="subcellular location">
    <subcellularLocation>
        <location evidence="1 9">Cell inner membrane</location>
        <topology evidence="1 9">Single-pass membrane protein</topology>
    </subcellularLocation>
</comment>
<comment type="caution">
    <text evidence="11">The sequence shown here is derived from an EMBL/GenBank/DDBJ whole genome shotgun (WGS) entry which is preliminary data.</text>
</comment>
<evidence type="ECO:0000256" key="1">
    <source>
        <dbReference type="ARBA" id="ARBA00004377"/>
    </source>
</evidence>
<comment type="function">
    <text evidence="9">Component of the type II secretion system required for the energy-dependent secretion of extracellular factors such as proteases and toxins from the periplasm.</text>
</comment>
<keyword evidence="5 9" id="KW-0997">Cell inner membrane</keyword>
<evidence type="ECO:0000256" key="5">
    <source>
        <dbReference type="ARBA" id="ARBA00022519"/>
    </source>
</evidence>
<reference evidence="11 12" key="1">
    <citation type="submission" date="2018-02" db="EMBL/GenBank/DDBJ databases">
        <title>Solimicrobium silvestre gen. nov., sp. nov., isolated from alpine forest soil.</title>
        <authorList>
            <person name="Margesin R."/>
            <person name="Albuquerque L."/>
            <person name="Zhang D.-C."/>
            <person name="Froufe H.J.C."/>
            <person name="Severino R."/>
            <person name="Roxo I."/>
            <person name="Egas C."/>
            <person name="Da Costa M.S."/>
        </authorList>
    </citation>
    <scope>NUCLEOTIDE SEQUENCE [LARGE SCALE GENOMIC DNA]</scope>
    <source>
        <strain evidence="11 12">S20-91</strain>
    </source>
</reference>
<keyword evidence="3" id="KW-1003">Cell membrane</keyword>
<dbReference type="PANTHER" id="PTHR38779">
    <property type="entry name" value="TYPE II SECRETION SYSTEM PROTEIN I-RELATED"/>
    <property type="match status" value="1"/>
</dbReference>
<dbReference type="GO" id="GO:0005886">
    <property type="term" value="C:plasma membrane"/>
    <property type="evidence" value="ECO:0007669"/>
    <property type="project" value="UniProtKB-SubCell"/>
</dbReference>
<protein>
    <recommendedName>
        <fullName evidence="9">Type II secretion system protein I</fullName>
        <shortName evidence="9">T2SS minor pseudopilin I</shortName>
    </recommendedName>
</protein>
<evidence type="ECO:0000313" key="11">
    <source>
        <dbReference type="EMBL" id="PRC94360.1"/>
    </source>
</evidence>
<comment type="PTM">
    <text evidence="9">Cleaved by prepilin peptidase.</text>
</comment>
<evidence type="ECO:0000256" key="7">
    <source>
        <dbReference type="ARBA" id="ARBA00022989"/>
    </source>
</evidence>
<keyword evidence="4 9" id="KW-0488">Methylation</keyword>
<dbReference type="NCBIfam" id="TIGR02532">
    <property type="entry name" value="IV_pilin_GFxxxE"/>
    <property type="match status" value="1"/>
</dbReference>
<evidence type="ECO:0000313" key="12">
    <source>
        <dbReference type="Proteomes" id="UP000237839"/>
    </source>
</evidence>
<dbReference type="InterPro" id="IPR003413">
    <property type="entry name" value="T2SS_GspI_C"/>
</dbReference>
<proteinExistence type="inferred from homology"/>
<evidence type="ECO:0000256" key="6">
    <source>
        <dbReference type="ARBA" id="ARBA00022692"/>
    </source>
</evidence>
<dbReference type="EMBL" id="PUGF01000003">
    <property type="protein sequence ID" value="PRC94360.1"/>
    <property type="molecule type" value="Genomic_DNA"/>
</dbReference>
<accession>A0A2S9H318</accession>
<feature type="domain" description="Type II secretion system protein GspI C-terminal" evidence="10">
    <location>
        <begin position="59"/>
        <end position="137"/>
    </location>
</feature>
<dbReference type="GO" id="GO:0015627">
    <property type="term" value="C:type II protein secretion system complex"/>
    <property type="evidence" value="ECO:0007669"/>
    <property type="project" value="UniProtKB-UniRule"/>
</dbReference>
<evidence type="ECO:0000256" key="9">
    <source>
        <dbReference type="RuleBase" id="RU368030"/>
    </source>
</evidence>
<dbReference type="Pfam" id="PF07963">
    <property type="entry name" value="N_methyl"/>
    <property type="match status" value="1"/>
</dbReference>
<dbReference type="Proteomes" id="UP000237839">
    <property type="component" value="Unassembled WGS sequence"/>
</dbReference>
<dbReference type="InterPro" id="IPR012902">
    <property type="entry name" value="N_methyl_site"/>
</dbReference>
<evidence type="ECO:0000256" key="3">
    <source>
        <dbReference type="ARBA" id="ARBA00022475"/>
    </source>
</evidence>
<gene>
    <name evidence="11" type="ORF">S2091_0981</name>
</gene>
<comment type="subunit">
    <text evidence="9">Type II secretion is composed of four main components: the outer membrane complex, the inner membrane complex, the cytoplasmic secretion ATPase and the periplasm-spanning pseudopilus.</text>
</comment>
<evidence type="ECO:0000259" key="10">
    <source>
        <dbReference type="Pfam" id="PF02501"/>
    </source>
</evidence>
<dbReference type="OrthoDB" id="5296572at2"/>
<feature type="transmembrane region" description="Helical" evidence="9">
    <location>
        <begin position="21"/>
        <end position="46"/>
    </location>
</feature>
<dbReference type="Pfam" id="PF02501">
    <property type="entry name" value="T2SSI"/>
    <property type="match status" value="1"/>
</dbReference>
<evidence type="ECO:0000256" key="4">
    <source>
        <dbReference type="ARBA" id="ARBA00022481"/>
    </source>
</evidence>
<comment type="similarity">
    <text evidence="2 9">Belongs to the GSP I family.</text>
</comment>
<keyword evidence="7 9" id="KW-1133">Transmembrane helix</keyword>
<keyword evidence="12" id="KW-1185">Reference proteome</keyword>
<dbReference type="PANTHER" id="PTHR38779:SF2">
    <property type="entry name" value="TYPE II SECRETION SYSTEM PROTEIN I-RELATED"/>
    <property type="match status" value="1"/>
</dbReference>
<name>A0A2S9H318_9BURK</name>
<sequence length="141" mass="15653">MVIFRTGDLEQQRYPQTYKRYKASGFTLLEVLVALVIVGTALSASLRAVSNLTRNSGALHASTMGSWSAENTLVNLRLSKVWPDVGKQSINCPQDDMQLVCEQSVTASNNPNFRRVEINVYDAQDTQRRVAHLVQLVSNGL</sequence>
<evidence type="ECO:0000256" key="2">
    <source>
        <dbReference type="ARBA" id="ARBA00008358"/>
    </source>
</evidence>